<dbReference type="Proteomes" id="UP000316096">
    <property type="component" value="Unassembled WGS sequence"/>
</dbReference>
<reference evidence="3 4" key="1">
    <citation type="submission" date="2019-06" db="EMBL/GenBank/DDBJ databases">
        <title>Sequencing the genomes of 1000 actinobacteria strains.</title>
        <authorList>
            <person name="Klenk H.-P."/>
        </authorList>
    </citation>
    <scope>NUCLEOTIDE SEQUENCE [LARGE SCALE GENOMIC DNA]</scope>
    <source>
        <strain evidence="3 4">DSM 102200</strain>
    </source>
</reference>
<keyword evidence="2" id="KW-0472">Membrane</keyword>
<name>A0A543CDB4_9ACTN</name>
<feature type="transmembrane region" description="Helical" evidence="2">
    <location>
        <begin position="102"/>
        <end position="124"/>
    </location>
</feature>
<feature type="transmembrane region" description="Helical" evidence="2">
    <location>
        <begin position="130"/>
        <end position="147"/>
    </location>
</feature>
<comment type="caution">
    <text evidence="3">The sequence shown here is derived from an EMBL/GenBank/DDBJ whole genome shotgun (WGS) entry which is preliminary data.</text>
</comment>
<gene>
    <name evidence="3" type="ORF">FB559_0598</name>
</gene>
<proteinExistence type="predicted"/>
<evidence type="ECO:0000256" key="1">
    <source>
        <dbReference type="SAM" id="MobiDB-lite"/>
    </source>
</evidence>
<feature type="region of interest" description="Disordered" evidence="1">
    <location>
        <begin position="154"/>
        <end position="229"/>
    </location>
</feature>
<feature type="transmembrane region" description="Helical" evidence="2">
    <location>
        <begin position="73"/>
        <end position="95"/>
    </location>
</feature>
<feature type="compositionally biased region" description="Basic and acidic residues" evidence="1">
    <location>
        <begin position="187"/>
        <end position="200"/>
    </location>
</feature>
<evidence type="ECO:0000313" key="4">
    <source>
        <dbReference type="Proteomes" id="UP000316096"/>
    </source>
</evidence>
<organism evidence="3 4">
    <name type="scientific">Actinoallomurus bryophytorum</name>
    <dbReference type="NCBI Taxonomy" id="1490222"/>
    <lineage>
        <taxon>Bacteria</taxon>
        <taxon>Bacillati</taxon>
        <taxon>Actinomycetota</taxon>
        <taxon>Actinomycetes</taxon>
        <taxon>Streptosporangiales</taxon>
        <taxon>Thermomonosporaceae</taxon>
        <taxon>Actinoallomurus</taxon>
    </lineage>
</organism>
<evidence type="ECO:0000313" key="3">
    <source>
        <dbReference type="EMBL" id="TQL95103.1"/>
    </source>
</evidence>
<protein>
    <submittedName>
        <fullName evidence="3">Uncharacterized protein</fullName>
    </submittedName>
</protein>
<sequence length="229" mass="24561">MNPPHRAYVLRGGSRDRGPQLDPAISDRATGRTHSPMCAFVILFGVAKLAELLDWSRLHRDVAAMLGHGSGAATGLLIAGKAAELLLTVLAVLSLIRRDDTLLRVVLAGWTADLALLSIVAAVYGDLGRLVEHGLSFAVFAGLLVATRVRGRRTGTEPVPDVSPHPVRVMAPHGTRADLPVPSPDVTRQDLPVRRPEVTRQDLPVRSPDLTRHDLPVRGPGTAPPEDQD</sequence>
<dbReference type="AlphaFoldDB" id="A0A543CDB4"/>
<dbReference type="EMBL" id="VFOZ01000001">
    <property type="protein sequence ID" value="TQL95103.1"/>
    <property type="molecule type" value="Genomic_DNA"/>
</dbReference>
<keyword evidence="2" id="KW-1133">Transmembrane helix</keyword>
<evidence type="ECO:0000256" key="2">
    <source>
        <dbReference type="SAM" id="Phobius"/>
    </source>
</evidence>
<keyword evidence="2" id="KW-0812">Transmembrane</keyword>
<accession>A0A543CDB4</accession>
<keyword evidence="4" id="KW-1185">Reference proteome</keyword>
<feature type="region of interest" description="Disordered" evidence="1">
    <location>
        <begin position="1"/>
        <end position="29"/>
    </location>
</feature>